<dbReference type="RefSeq" id="WP_229724168.1">
    <property type="nucleotide sequence ID" value="NZ_BMDP01000005.1"/>
</dbReference>
<sequence>MNILKTSGRAALSAALLISILQPHSGMAQATMSDHMSTMPGMEMPATETMSHGKSMNGMSGMDHGDMPMQGMPNMQEKPVSPASDMSDMKMDDMPQMDMSGMQGGKAPPDARDPDAYAEGLSKEPMPGMDMADDQSFGRLLVNELEYTNSNSAHGQNLDMEAWYGGDLNKVWFKAEGERRNGTLEDARTEVLWDQNIATYWSSQLGLRHDNGNGESKNWLAIGVQGLAPYWFETEATAYVGSGGSLAARLGARYELLFTQRLILEPKIETNLYSKNDADRGIGSGLSDISVGLRLRYEINRQFAPYIGVSWNRKYGNTADYAREAGEDVHDTELVAGVRMWF</sequence>
<dbReference type="GO" id="GO:0006878">
    <property type="term" value="P:intracellular copper ion homeostasis"/>
    <property type="evidence" value="ECO:0007669"/>
    <property type="project" value="InterPro"/>
</dbReference>
<protein>
    <submittedName>
        <fullName evidence="3">Copper resistance protein B</fullName>
    </submittedName>
</protein>
<dbReference type="GO" id="GO:0005507">
    <property type="term" value="F:copper ion binding"/>
    <property type="evidence" value="ECO:0007669"/>
    <property type="project" value="InterPro"/>
</dbReference>
<reference evidence="3" key="2">
    <citation type="submission" date="2020-09" db="EMBL/GenBank/DDBJ databases">
        <authorList>
            <person name="Sun Q."/>
            <person name="Sedlacek I."/>
        </authorList>
    </citation>
    <scope>NUCLEOTIDE SEQUENCE</scope>
    <source>
        <strain evidence="3">CCM 7664</strain>
    </source>
</reference>
<dbReference type="InterPro" id="IPR007939">
    <property type="entry name" value="Cu-R_B_prcur"/>
</dbReference>
<reference evidence="3" key="1">
    <citation type="journal article" date="2014" name="Int. J. Syst. Evol. Microbiol.">
        <title>Complete genome sequence of Corynebacterium casei LMG S-19264T (=DSM 44701T), isolated from a smear-ripened cheese.</title>
        <authorList>
            <consortium name="US DOE Joint Genome Institute (JGI-PGF)"/>
            <person name="Walter F."/>
            <person name="Albersmeier A."/>
            <person name="Kalinowski J."/>
            <person name="Ruckert C."/>
        </authorList>
    </citation>
    <scope>NUCLEOTIDE SEQUENCE</scope>
    <source>
        <strain evidence="3">CCM 7664</strain>
    </source>
</reference>
<feature type="signal peptide" evidence="2">
    <location>
        <begin position="1"/>
        <end position="30"/>
    </location>
</feature>
<evidence type="ECO:0000313" key="4">
    <source>
        <dbReference type="Proteomes" id="UP000627205"/>
    </source>
</evidence>
<feature type="compositionally biased region" description="Polar residues" evidence="1">
    <location>
        <begin position="48"/>
        <end position="58"/>
    </location>
</feature>
<evidence type="ECO:0000313" key="3">
    <source>
        <dbReference type="EMBL" id="GGI55670.1"/>
    </source>
</evidence>
<proteinExistence type="predicted"/>
<keyword evidence="2" id="KW-0732">Signal</keyword>
<feature type="chain" id="PRO_5035265440" evidence="2">
    <location>
        <begin position="31"/>
        <end position="342"/>
    </location>
</feature>
<evidence type="ECO:0000256" key="1">
    <source>
        <dbReference type="SAM" id="MobiDB-lite"/>
    </source>
</evidence>
<dbReference type="Proteomes" id="UP000627205">
    <property type="component" value="Unassembled WGS sequence"/>
</dbReference>
<comment type="caution">
    <text evidence="3">The sequence shown here is derived from an EMBL/GenBank/DDBJ whole genome shotgun (WGS) entry which is preliminary data.</text>
</comment>
<organism evidence="3 4">
    <name type="scientific">Oxalicibacterium solurbis</name>
    <dbReference type="NCBI Taxonomy" id="69280"/>
    <lineage>
        <taxon>Bacteria</taxon>
        <taxon>Pseudomonadati</taxon>
        <taxon>Pseudomonadota</taxon>
        <taxon>Betaproteobacteria</taxon>
        <taxon>Burkholderiales</taxon>
        <taxon>Oxalobacteraceae</taxon>
        <taxon>Oxalicibacterium</taxon>
    </lineage>
</organism>
<dbReference type="GO" id="GO:0009279">
    <property type="term" value="C:cell outer membrane"/>
    <property type="evidence" value="ECO:0007669"/>
    <property type="project" value="InterPro"/>
</dbReference>
<accession>A0A8J3AYS9</accession>
<name>A0A8J3AYS9_9BURK</name>
<dbReference type="AlphaFoldDB" id="A0A8J3AYS9"/>
<gene>
    <name evidence="3" type="primary">pcoB</name>
    <name evidence="3" type="ORF">GCM10011430_28440</name>
</gene>
<evidence type="ECO:0000256" key="2">
    <source>
        <dbReference type="SAM" id="SignalP"/>
    </source>
</evidence>
<dbReference type="EMBL" id="BMDP01000005">
    <property type="protein sequence ID" value="GGI55670.1"/>
    <property type="molecule type" value="Genomic_DNA"/>
</dbReference>
<dbReference type="Pfam" id="PF05275">
    <property type="entry name" value="CopB"/>
    <property type="match status" value="1"/>
</dbReference>
<keyword evidence="4" id="KW-1185">Reference proteome</keyword>
<feature type="region of interest" description="Disordered" evidence="1">
    <location>
        <begin position="45"/>
        <end position="128"/>
    </location>
</feature>